<accession>A0ACC3BZP5</accession>
<organism evidence="1 2">
    <name type="scientific">Pyropia yezoensis</name>
    <name type="common">Susabi-nori</name>
    <name type="synonym">Porphyra yezoensis</name>
    <dbReference type="NCBI Taxonomy" id="2788"/>
    <lineage>
        <taxon>Eukaryota</taxon>
        <taxon>Rhodophyta</taxon>
        <taxon>Bangiophyceae</taxon>
        <taxon>Bangiales</taxon>
        <taxon>Bangiaceae</taxon>
        <taxon>Pyropia</taxon>
    </lineage>
</organism>
<dbReference type="EMBL" id="CM020619">
    <property type="protein sequence ID" value="KAK1863141.1"/>
    <property type="molecule type" value="Genomic_DNA"/>
</dbReference>
<sequence length="152" mass="16140">MVDPTNLVAGRPVCFSFDVSFLVVFYVSCSAASPTTTAPTTLAVGTYGRRRRRWRPQLRRSRRRPRSTRDAPVVAATVPSRLSISLVDVCVAVVRDRHGIVGVGRGCGTHAGGWRQRSCGGGRRLSGAPCRLAASGGDGGGQVSVMAARRCL</sequence>
<protein>
    <submittedName>
        <fullName evidence="1">Uncharacterized protein</fullName>
    </submittedName>
</protein>
<keyword evidence="2" id="KW-1185">Reference proteome</keyword>
<evidence type="ECO:0000313" key="1">
    <source>
        <dbReference type="EMBL" id="KAK1863141.1"/>
    </source>
</evidence>
<comment type="caution">
    <text evidence="1">The sequence shown here is derived from an EMBL/GenBank/DDBJ whole genome shotgun (WGS) entry which is preliminary data.</text>
</comment>
<name>A0ACC3BZP5_PYRYE</name>
<reference evidence="1" key="1">
    <citation type="submission" date="2019-11" db="EMBL/GenBank/DDBJ databases">
        <title>Nori genome reveals adaptations in red seaweeds to the harsh intertidal environment.</title>
        <authorList>
            <person name="Wang D."/>
            <person name="Mao Y."/>
        </authorList>
    </citation>
    <scope>NUCLEOTIDE SEQUENCE</scope>
    <source>
        <tissue evidence="1">Gametophyte</tissue>
    </source>
</reference>
<evidence type="ECO:0000313" key="2">
    <source>
        <dbReference type="Proteomes" id="UP000798662"/>
    </source>
</evidence>
<dbReference type="Proteomes" id="UP000798662">
    <property type="component" value="Chromosome 2"/>
</dbReference>
<gene>
    <name evidence="1" type="ORF">I4F81_005703</name>
</gene>
<proteinExistence type="predicted"/>